<evidence type="ECO:0000313" key="2">
    <source>
        <dbReference type="EMBL" id="QDU96270.1"/>
    </source>
</evidence>
<evidence type="ECO:0000259" key="1">
    <source>
        <dbReference type="Pfam" id="PF01593"/>
    </source>
</evidence>
<dbReference type="InterPro" id="IPR045892">
    <property type="entry name" value="CrtISO-like"/>
</dbReference>
<dbReference type="GO" id="GO:0016116">
    <property type="term" value="P:carotenoid metabolic process"/>
    <property type="evidence" value="ECO:0007669"/>
    <property type="project" value="InterPro"/>
</dbReference>
<dbReference type="EC" id="1.3.99.31" evidence="2"/>
<reference evidence="2 3" key="1">
    <citation type="submission" date="2019-02" db="EMBL/GenBank/DDBJ databases">
        <title>Deep-cultivation of Planctomycetes and their phenomic and genomic characterization uncovers novel biology.</title>
        <authorList>
            <person name="Wiegand S."/>
            <person name="Jogler M."/>
            <person name="Boedeker C."/>
            <person name="Pinto D."/>
            <person name="Vollmers J."/>
            <person name="Rivas-Marin E."/>
            <person name="Kohn T."/>
            <person name="Peeters S.H."/>
            <person name="Heuer A."/>
            <person name="Rast P."/>
            <person name="Oberbeckmann S."/>
            <person name="Bunk B."/>
            <person name="Jeske O."/>
            <person name="Meyerdierks A."/>
            <person name="Storesund J.E."/>
            <person name="Kallscheuer N."/>
            <person name="Luecker S."/>
            <person name="Lage O.M."/>
            <person name="Pohl T."/>
            <person name="Merkel B.J."/>
            <person name="Hornburger P."/>
            <person name="Mueller R.-W."/>
            <person name="Bruemmer F."/>
            <person name="Labrenz M."/>
            <person name="Spormann A.M."/>
            <person name="Op den Camp H."/>
            <person name="Overmann J."/>
            <person name="Amann R."/>
            <person name="Jetten M.S.M."/>
            <person name="Mascher T."/>
            <person name="Medema M.H."/>
            <person name="Devos D.P."/>
            <person name="Kaster A.-K."/>
            <person name="Ovreas L."/>
            <person name="Rohde M."/>
            <person name="Galperin M.Y."/>
            <person name="Jogler C."/>
        </authorList>
    </citation>
    <scope>NUCLEOTIDE SEQUENCE [LARGE SCALE GENOMIC DNA]</scope>
    <source>
        <strain evidence="2 3">Pla85_3_4</strain>
    </source>
</reference>
<dbReference type="GO" id="GO:0016491">
    <property type="term" value="F:oxidoreductase activity"/>
    <property type="evidence" value="ECO:0007669"/>
    <property type="project" value="UniProtKB-KW"/>
</dbReference>
<protein>
    <submittedName>
        <fullName evidence="2">Phytoene desaturase (Lycopene-forming)</fullName>
        <ecNumber evidence="2">1.3.99.31</ecNumber>
    </submittedName>
</protein>
<organism evidence="2 3">
    <name type="scientific">Lignipirellula cremea</name>
    <dbReference type="NCBI Taxonomy" id="2528010"/>
    <lineage>
        <taxon>Bacteria</taxon>
        <taxon>Pseudomonadati</taxon>
        <taxon>Planctomycetota</taxon>
        <taxon>Planctomycetia</taxon>
        <taxon>Pirellulales</taxon>
        <taxon>Pirellulaceae</taxon>
        <taxon>Lignipirellula</taxon>
    </lineage>
</organism>
<dbReference type="Gene3D" id="3.50.50.60">
    <property type="entry name" value="FAD/NAD(P)-binding domain"/>
    <property type="match status" value="2"/>
</dbReference>
<dbReference type="PRINTS" id="PR00420">
    <property type="entry name" value="RNGMNOXGNASE"/>
</dbReference>
<name>A0A518DWR1_9BACT</name>
<keyword evidence="2" id="KW-0560">Oxidoreductase</keyword>
<dbReference type="Pfam" id="PF01593">
    <property type="entry name" value="Amino_oxidase"/>
    <property type="match status" value="1"/>
</dbReference>
<dbReference type="InterPro" id="IPR002937">
    <property type="entry name" value="Amino_oxidase"/>
</dbReference>
<dbReference type="PANTHER" id="PTHR46313">
    <property type="match status" value="1"/>
</dbReference>
<dbReference type="SUPFAM" id="SSF51905">
    <property type="entry name" value="FAD/NAD(P)-binding domain"/>
    <property type="match status" value="1"/>
</dbReference>
<dbReference type="InterPro" id="IPR036188">
    <property type="entry name" value="FAD/NAD-bd_sf"/>
</dbReference>
<dbReference type="Proteomes" id="UP000317648">
    <property type="component" value="Chromosome"/>
</dbReference>
<sequence>MHDVAIIGAGMAGMATAARLQAMGLSTIVFEAHGQAGGCAGFYRRAGFSFDVGATTLVDFESGVVGGEMLERIGMPVIPGEPLPGYMAWLPDRTITLHRDPQKWRKERSRLLGDTPAHRRFWKLLDRLADVFWRASRRGVKLPLRSSADVTQAIRAVGLTNLPAVRYLNWTMGDALHAHRLRGDKALVGLLGMLIEDTVHSTVDEAPLVNAALGITIRGAGLTRATGGMRGFWQAFVKHYGSLGGQLHVGCPVTRVTGRLGEFLVETRRGAFPARQVVSAVPMELTARLAPQVVGERLKPFLRRDAPSRGGAVVVFLGVPEVEVSGQQFTHHQLLHDYATPLGNGNNMFVSVSAAGDTASAPTGFRTVMLSTHCDLKEWRSLSPQEYREQKTRLGQRLIALARRVYPRLGMDAKVFEAGTPRTYERFTHRPEGAVGGVRQTLGNANQNSVPHDIGVPGFRLVGDTTWPGLGTVACVLGSQIVAEGVIQQARRLTRISPRSLDRQVETPDAHAATH</sequence>
<keyword evidence="3" id="KW-1185">Reference proteome</keyword>
<feature type="domain" description="Amine oxidase" evidence="1">
    <location>
        <begin position="11"/>
        <end position="469"/>
    </location>
</feature>
<dbReference type="OrthoDB" id="9789960at2"/>
<dbReference type="AlphaFoldDB" id="A0A518DWR1"/>
<dbReference type="KEGG" id="lcre:Pla8534_40890"/>
<gene>
    <name evidence="2" type="primary">crtI</name>
    <name evidence="2" type="ORF">Pla8534_40890</name>
</gene>
<dbReference type="PANTHER" id="PTHR46313:SF3">
    <property type="entry name" value="PROLYCOPENE ISOMERASE, CHLOROPLASTIC"/>
    <property type="match status" value="1"/>
</dbReference>
<evidence type="ECO:0000313" key="3">
    <source>
        <dbReference type="Proteomes" id="UP000317648"/>
    </source>
</evidence>
<accession>A0A518DWR1</accession>
<dbReference type="EMBL" id="CP036433">
    <property type="protein sequence ID" value="QDU96270.1"/>
    <property type="molecule type" value="Genomic_DNA"/>
</dbReference>
<dbReference type="RefSeq" id="WP_145054916.1">
    <property type="nucleotide sequence ID" value="NZ_CP036433.1"/>
</dbReference>
<proteinExistence type="predicted"/>